<keyword evidence="1" id="KW-0677">Repeat</keyword>
<dbReference type="SMART" id="SM00698">
    <property type="entry name" value="MORN"/>
    <property type="match status" value="3"/>
</dbReference>
<feature type="chain" id="PRO_5011625967" evidence="2">
    <location>
        <begin position="27"/>
        <end position="610"/>
    </location>
</feature>
<dbReference type="PANTHER" id="PTHR23084">
    <property type="entry name" value="PHOSPHATIDYLINOSITOL-4-PHOSPHATE 5-KINASE RELATED"/>
    <property type="match status" value="1"/>
</dbReference>
<dbReference type="STRING" id="1165689.SAMN02927914_04890"/>
<evidence type="ECO:0000313" key="3">
    <source>
        <dbReference type="EMBL" id="SDA93203.1"/>
    </source>
</evidence>
<dbReference type="Gene3D" id="2.20.110.10">
    <property type="entry name" value="Histone H3 K4-specific methyltransferase SET7/9 N-terminal domain"/>
    <property type="match status" value="2"/>
</dbReference>
<evidence type="ECO:0000256" key="1">
    <source>
        <dbReference type="ARBA" id="ARBA00022737"/>
    </source>
</evidence>
<dbReference type="SUPFAM" id="SSF82185">
    <property type="entry name" value="Histone H3 K4-specific methyltransferase SET7/9 N-terminal domain"/>
    <property type="match status" value="1"/>
</dbReference>
<protein>
    <submittedName>
        <fullName evidence="3">Uncharacterized conserved protein</fullName>
    </submittedName>
</protein>
<organism evidence="3 4">
    <name type="scientific">Mesorhizobium qingshengii</name>
    <dbReference type="NCBI Taxonomy" id="1165689"/>
    <lineage>
        <taxon>Bacteria</taxon>
        <taxon>Pseudomonadati</taxon>
        <taxon>Pseudomonadota</taxon>
        <taxon>Alphaproteobacteria</taxon>
        <taxon>Hyphomicrobiales</taxon>
        <taxon>Phyllobacteriaceae</taxon>
        <taxon>Mesorhizobium</taxon>
    </lineage>
</organism>
<dbReference type="OrthoDB" id="7794320at2"/>
<dbReference type="RefSeq" id="WP_091583350.1">
    <property type="nucleotide sequence ID" value="NZ_FMXM01000018.1"/>
</dbReference>
<evidence type="ECO:0000256" key="2">
    <source>
        <dbReference type="SAM" id="SignalP"/>
    </source>
</evidence>
<dbReference type="EMBL" id="FMXM01000018">
    <property type="protein sequence ID" value="SDA93203.1"/>
    <property type="molecule type" value="Genomic_DNA"/>
</dbReference>
<dbReference type="AlphaFoldDB" id="A0A1G5ZFX7"/>
<name>A0A1G5ZFX7_9HYPH</name>
<gene>
    <name evidence="3" type="ORF">SAMN02927914_04890</name>
</gene>
<feature type="signal peptide" evidence="2">
    <location>
        <begin position="1"/>
        <end position="26"/>
    </location>
</feature>
<dbReference type="PANTHER" id="PTHR23084:SF263">
    <property type="entry name" value="MORN REPEAT-CONTAINING PROTEIN 1"/>
    <property type="match status" value="1"/>
</dbReference>
<proteinExistence type="predicted"/>
<dbReference type="InterPro" id="IPR003409">
    <property type="entry name" value="MORN"/>
</dbReference>
<dbReference type="Proteomes" id="UP000198588">
    <property type="component" value="Unassembled WGS sequence"/>
</dbReference>
<evidence type="ECO:0000313" key="4">
    <source>
        <dbReference type="Proteomes" id="UP000198588"/>
    </source>
</evidence>
<accession>A0A1G5ZFX7</accession>
<sequence>MTRARAVLGIAAASMLAALMLSPAFADPAAVPAGGAWAERVQILYQAETRSVLRKTVRVWDFHPERNLDFVWEPAAGQSPDRTIAEDGTIDGKGRLVWRVRGSANYDPKTIYSSYFGEVRNGRPDGQGRLELRSGEVFDGHWLAGVLDGTGTHVDADGNRYEGRFVNGIPNGEGRLLSTTGEIFVGSFVEGLKNGKGRTRLAGGTVYESQWVMGKEVGGSRPDVLADARVGGLLKAQAGGGDADKVEIGVVVDQRMTQQSDTQYQHLVRDEDIAIYPLSDEYNDSWNGIGQVTTNNVYGSTDWEDTPAFAEVDLKTSDQSRVKLDSLEMKVAASDAYRKPMLSISEHFGCVGFRPDFSVINNGWGDAKDMKMSIQFTAVDEEGNPTGDPSRMFSKDIGSFGEGVDVSIKSVLTEAGVDTASLETGRFPCPSVDSLNVCRSQLTNKIKFGEVADYLGNMQQAMTLNAIGKFDYSWADDEGHVYQQSEPFRTSVTMAVFETPESMAECGDGGGGTPEAMRYQNIEFPIGKHDYTIAMPVRGNKNVSAYTARLKMWSSMSSIHRFSIAAHFADGSVRESKPVTFFYFRPKQSLFETRTEPAVCYLPREMAGCG</sequence>
<keyword evidence="2" id="KW-0732">Signal</keyword>
<reference evidence="3 4" key="1">
    <citation type="submission" date="2016-10" db="EMBL/GenBank/DDBJ databases">
        <authorList>
            <person name="de Groot N.N."/>
        </authorList>
    </citation>
    <scope>NUCLEOTIDE SEQUENCE [LARGE SCALE GENOMIC DNA]</scope>
    <source>
        <strain evidence="3 4">CGMCC 1.12097</strain>
    </source>
</reference>
<dbReference type="Pfam" id="PF02493">
    <property type="entry name" value="MORN"/>
    <property type="match status" value="4"/>
</dbReference>